<evidence type="ECO:0000313" key="9">
    <source>
        <dbReference type="Proteomes" id="UP000029669"/>
    </source>
</evidence>
<comment type="similarity">
    <text evidence="2 5">Belongs to the RecX family.</text>
</comment>
<dbReference type="GO" id="GO:0006282">
    <property type="term" value="P:regulation of DNA repair"/>
    <property type="evidence" value="ECO:0007669"/>
    <property type="project" value="UniProtKB-UniRule"/>
</dbReference>
<protein>
    <recommendedName>
        <fullName evidence="3 5">Regulatory protein RecX</fullName>
    </recommendedName>
</protein>
<feature type="domain" description="RecX second three-helical" evidence="6">
    <location>
        <begin position="107"/>
        <end position="145"/>
    </location>
</feature>
<comment type="function">
    <text evidence="5">Modulates RecA activity.</text>
</comment>
<name>A0A097ARN2_THEKI</name>
<keyword evidence="4 5" id="KW-0963">Cytoplasm</keyword>
<evidence type="ECO:0000259" key="7">
    <source>
        <dbReference type="Pfam" id="PF21982"/>
    </source>
</evidence>
<organism evidence="8 9">
    <name type="scientific">Thermoanaerobacter kivui</name>
    <name type="common">Acetogenium kivui</name>
    <dbReference type="NCBI Taxonomy" id="2325"/>
    <lineage>
        <taxon>Bacteria</taxon>
        <taxon>Bacillati</taxon>
        <taxon>Bacillota</taxon>
        <taxon>Clostridia</taxon>
        <taxon>Thermoanaerobacterales</taxon>
        <taxon>Thermoanaerobacteraceae</taxon>
        <taxon>Thermoanaerobacter</taxon>
    </lineage>
</organism>
<dbReference type="InterPro" id="IPR053924">
    <property type="entry name" value="RecX_HTH_2nd"/>
</dbReference>
<proteinExistence type="inferred from homology"/>
<evidence type="ECO:0000256" key="5">
    <source>
        <dbReference type="HAMAP-Rule" id="MF_01114"/>
    </source>
</evidence>
<comment type="subcellular location">
    <subcellularLocation>
        <location evidence="1 5">Cytoplasm</location>
    </subcellularLocation>
</comment>
<dbReference type="PANTHER" id="PTHR33602:SF1">
    <property type="entry name" value="REGULATORY PROTEIN RECX FAMILY PROTEIN"/>
    <property type="match status" value="1"/>
</dbReference>
<evidence type="ECO:0000256" key="2">
    <source>
        <dbReference type="ARBA" id="ARBA00009695"/>
    </source>
</evidence>
<dbReference type="EMBL" id="CP009170">
    <property type="protein sequence ID" value="AIS52462.1"/>
    <property type="molecule type" value="Genomic_DNA"/>
</dbReference>
<dbReference type="STRING" id="2325.TKV_c12910"/>
<evidence type="ECO:0000256" key="1">
    <source>
        <dbReference type="ARBA" id="ARBA00004496"/>
    </source>
</evidence>
<dbReference type="InterPro" id="IPR053926">
    <property type="entry name" value="RecX_HTH_1st"/>
</dbReference>
<dbReference type="RefSeq" id="WP_049685216.1">
    <property type="nucleotide sequence ID" value="NZ_CP009170.1"/>
</dbReference>
<evidence type="ECO:0000259" key="6">
    <source>
        <dbReference type="Pfam" id="PF02631"/>
    </source>
</evidence>
<reference evidence="9" key="1">
    <citation type="journal article" date="2015" name="Genome Announc.">
        <title>Whole-Genome Sequences of 80 Environmental and Clinical Isolates of Burkholderia pseudomallei.</title>
        <authorList>
            <person name="Johnson S.L."/>
            <person name="Baker A.L."/>
            <person name="Chain P.S."/>
            <person name="Currie B.J."/>
            <person name="Daligault H.E."/>
            <person name="Davenport K.W."/>
            <person name="Davis C.B."/>
            <person name="Inglis T.J."/>
            <person name="Kaestli M."/>
            <person name="Koren S."/>
            <person name="Mayo M."/>
            <person name="Merritt A.J."/>
            <person name="Price E.P."/>
            <person name="Sarovich D.S."/>
            <person name="Warner J."/>
            <person name="Rosovitz M.J."/>
        </authorList>
    </citation>
    <scope>NUCLEOTIDE SEQUENCE [LARGE SCALE GENOMIC DNA]</scope>
    <source>
        <strain evidence="9">DSM 2030</strain>
    </source>
</reference>
<gene>
    <name evidence="5 8" type="primary">recX</name>
    <name evidence="8" type="ORF">TKV_c12910</name>
</gene>
<sequence>MVITLIEKQKKNLNKYNIYIDGKYAFSCTLQDLNHLGIEEGMEIDSKQYNYYVNYFAEKQAKEYAFKLLSRRMLTEHELLQKLKLKQFPDAIIEKVIEKLKEYNYLNDEMYTKLFIEQKMNQHYSKLRIFNELLKRGVYKELIQQNLNNIYTDEIEIEVIKKIAQKKLKPGDDIRKFKSYLYRNGFQIESINSAFRKEDL</sequence>
<dbReference type="HOGENOM" id="CLU_066607_4_1_9"/>
<dbReference type="eggNOG" id="COG2137">
    <property type="taxonomic scope" value="Bacteria"/>
</dbReference>
<dbReference type="PANTHER" id="PTHR33602">
    <property type="entry name" value="REGULATORY PROTEIN RECX FAMILY PROTEIN"/>
    <property type="match status" value="1"/>
</dbReference>
<evidence type="ECO:0000313" key="8">
    <source>
        <dbReference type="EMBL" id="AIS52462.1"/>
    </source>
</evidence>
<evidence type="ECO:0000256" key="4">
    <source>
        <dbReference type="ARBA" id="ARBA00022490"/>
    </source>
</evidence>
<dbReference type="GO" id="GO:0005737">
    <property type="term" value="C:cytoplasm"/>
    <property type="evidence" value="ECO:0007669"/>
    <property type="project" value="UniProtKB-SubCell"/>
</dbReference>
<dbReference type="Pfam" id="PF02631">
    <property type="entry name" value="RecX_HTH2"/>
    <property type="match status" value="1"/>
</dbReference>
<feature type="domain" description="RecX first three-helical" evidence="7">
    <location>
        <begin position="61"/>
        <end position="100"/>
    </location>
</feature>
<dbReference type="OrthoDB" id="5421057at2"/>
<accession>A0A097ARN2</accession>
<dbReference type="AlphaFoldDB" id="A0A097ARN2"/>
<dbReference type="Proteomes" id="UP000029669">
    <property type="component" value="Chromosome"/>
</dbReference>
<evidence type="ECO:0000256" key="3">
    <source>
        <dbReference type="ARBA" id="ARBA00018111"/>
    </source>
</evidence>
<dbReference type="InterPro" id="IPR003783">
    <property type="entry name" value="Regulatory_RecX"/>
</dbReference>
<dbReference type="Pfam" id="PF21982">
    <property type="entry name" value="RecX_HTH1"/>
    <property type="match status" value="1"/>
</dbReference>
<keyword evidence="9" id="KW-1185">Reference proteome</keyword>
<dbReference type="Gene3D" id="1.10.10.10">
    <property type="entry name" value="Winged helix-like DNA-binding domain superfamily/Winged helix DNA-binding domain"/>
    <property type="match status" value="2"/>
</dbReference>
<dbReference type="InterPro" id="IPR036388">
    <property type="entry name" value="WH-like_DNA-bd_sf"/>
</dbReference>
<dbReference type="KEGG" id="tki:TKV_c12910"/>
<dbReference type="HAMAP" id="MF_01114">
    <property type="entry name" value="RecX"/>
    <property type="match status" value="1"/>
</dbReference>